<dbReference type="HOGENOM" id="CLU_863304_0_0_1"/>
<gene>
    <name evidence="2" type="ORF">UCRNP2_8833</name>
</gene>
<organism evidence="2 3">
    <name type="scientific">Botryosphaeria parva (strain UCR-NP2)</name>
    <name type="common">Grapevine canker fungus</name>
    <name type="synonym">Neofusicoccum parvum</name>
    <dbReference type="NCBI Taxonomy" id="1287680"/>
    <lineage>
        <taxon>Eukaryota</taxon>
        <taxon>Fungi</taxon>
        <taxon>Dikarya</taxon>
        <taxon>Ascomycota</taxon>
        <taxon>Pezizomycotina</taxon>
        <taxon>Dothideomycetes</taxon>
        <taxon>Dothideomycetes incertae sedis</taxon>
        <taxon>Botryosphaeriales</taxon>
        <taxon>Botryosphaeriaceae</taxon>
        <taxon>Neofusicoccum</taxon>
    </lineage>
</organism>
<dbReference type="EMBL" id="KB916724">
    <property type="protein sequence ID" value="EOD44450.1"/>
    <property type="molecule type" value="Genomic_DNA"/>
</dbReference>
<name>R1FZ82_BOTPV</name>
<sequence length="322" mass="34293">MPDGPPDSTSLDEPTDPTEPAPREHVVYEMLEHLTRLQSRLLNHRASLAEATTALHSGQALTVPFSEILEPFVSDTHQVADIAVYLNTQGSRFRHREKLLKTLSVDTSCLLLCSPVMLMLDLYKQLLSLIDAALAEGKPRSLFTAAENPACSCCAAISRLTWTDMAPPNLVPSPGVYLDVSTTGNSASNPSTTPSSTTTAAAGAPTSPSKTASASSSNPSAPSPTAPSFTPILDAFTKLPERIGGFALSTSSSLSPGLRLWSLVGTLEFEVARLSQAVRVVEEKFPLVSIRGILKHTIASMREEMDAVLAIVGEVRGRCVVL</sequence>
<protein>
    <submittedName>
        <fullName evidence="2">Uncharacterized protein</fullName>
    </submittedName>
</protein>
<dbReference type="Proteomes" id="UP000013521">
    <property type="component" value="Unassembled WGS sequence"/>
</dbReference>
<proteinExistence type="predicted"/>
<evidence type="ECO:0000256" key="1">
    <source>
        <dbReference type="SAM" id="MobiDB-lite"/>
    </source>
</evidence>
<accession>R1FZ82</accession>
<dbReference type="AlphaFoldDB" id="R1FZ82"/>
<feature type="region of interest" description="Disordered" evidence="1">
    <location>
        <begin position="1"/>
        <end position="21"/>
    </location>
</feature>
<evidence type="ECO:0000313" key="3">
    <source>
        <dbReference type="Proteomes" id="UP000013521"/>
    </source>
</evidence>
<dbReference type="KEGG" id="npa:UCRNP2_8833"/>
<feature type="compositionally biased region" description="Low complexity" evidence="1">
    <location>
        <begin position="182"/>
        <end position="220"/>
    </location>
</feature>
<reference evidence="3" key="1">
    <citation type="journal article" date="2013" name="Genome Announc.">
        <title>Draft genome sequence of Neofusicoccum parvum isolate UCR-NP2, a fungal vascular pathogen associated with grapevine cankers.</title>
        <authorList>
            <person name="Blanco-Ulate B."/>
            <person name="Rolshausen P."/>
            <person name="Cantu D."/>
        </authorList>
    </citation>
    <scope>NUCLEOTIDE SEQUENCE [LARGE SCALE GENOMIC DNA]</scope>
    <source>
        <strain evidence="3">UCR-NP2</strain>
    </source>
</reference>
<feature type="region of interest" description="Disordered" evidence="1">
    <location>
        <begin position="182"/>
        <end position="227"/>
    </location>
</feature>
<dbReference type="OrthoDB" id="2574141at2759"/>
<evidence type="ECO:0000313" key="2">
    <source>
        <dbReference type="EMBL" id="EOD44450.1"/>
    </source>
</evidence>